<dbReference type="RefSeq" id="WP_126074269.1">
    <property type="nucleotide sequence ID" value="NZ_RXLQ01000005.1"/>
</dbReference>
<dbReference type="PANTHER" id="PTHR46082:SF6">
    <property type="entry name" value="AAA+ ATPASE DOMAIN-CONTAINING PROTEIN-RELATED"/>
    <property type="match status" value="1"/>
</dbReference>
<dbReference type="EMBL" id="RXLQ01000005">
    <property type="protein sequence ID" value="RSZ59065.1"/>
    <property type="molecule type" value="Genomic_DNA"/>
</dbReference>
<dbReference type="InterPro" id="IPR053137">
    <property type="entry name" value="NLR-like"/>
</dbReference>
<comment type="caution">
    <text evidence="2">The sequence shown here is derived from an EMBL/GenBank/DDBJ whole genome shotgun (WGS) entry which is preliminary data.</text>
</comment>
<dbReference type="InterPro" id="IPR027417">
    <property type="entry name" value="P-loop_NTPase"/>
</dbReference>
<dbReference type="Pfam" id="PF13374">
    <property type="entry name" value="TPR_10"/>
    <property type="match status" value="3"/>
</dbReference>
<reference evidence="2 3" key="1">
    <citation type="submission" date="2018-12" db="EMBL/GenBank/DDBJ databases">
        <authorList>
            <person name="Yang E."/>
        </authorList>
    </citation>
    <scope>NUCLEOTIDE SEQUENCE [LARGE SCALE GENOMIC DNA]</scope>
    <source>
        <strain evidence="2 3">SOD</strain>
    </source>
</reference>
<dbReference type="Gene3D" id="1.25.40.10">
    <property type="entry name" value="Tetratricopeptide repeat domain"/>
    <property type="match status" value="2"/>
</dbReference>
<keyword evidence="3" id="KW-1185">Reference proteome</keyword>
<evidence type="ECO:0000313" key="3">
    <source>
        <dbReference type="Proteomes" id="UP000278085"/>
    </source>
</evidence>
<dbReference type="Pfam" id="PF13424">
    <property type="entry name" value="TPR_12"/>
    <property type="match status" value="1"/>
</dbReference>
<proteinExistence type="predicted"/>
<dbReference type="InterPro" id="IPR011990">
    <property type="entry name" value="TPR-like_helical_dom_sf"/>
</dbReference>
<organism evidence="2 3">
    <name type="scientific">Massilia atriviolacea</name>
    <dbReference type="NCBI Taxonomy" id="2495579"/>
    <lineage>
        <taxon>Bacteria</taxon>
        <taxon>Pseudomonadati</taxon>
        <taxon>Pseudomonadota</taxon>
        <taxon>Betaproteobacteria</taxon>
        <taxon>Burkholderiales</taxon>
        <taxon>Oxalobacteraceae</taxon>
        <taxon>Telluria group</taxon>
        <taxon>Massilia</taxon>
    </lineage>
</organism>
<gene>
    <name evidence="2" type="ORF">EJB06_12125</name>
</gene>
<dbReference type="PANTHER" id="PTHR46082">
    <property type="entry name" value="ATP/GTP-BINDING PROTEIN-RELATED"/>
    <property type="match status" value="1"/>
</dbReference>
<feature type="region of interest" description="Disordered" evidence="1">
    <location>
        <begin position="651"/>
        <end position="717"/>
    </location>
</feature>
<dbReference type="Gene3D" id="3.40.50.300">
    <property type="entry name" value="P-loop containing nucleotide triphosphate hydrolases"/>
    <property type="match status" value="1"/>
</dbReference>
<dbReference type="OrthoDB" id="580767at2"/>
<protein>
    <submittedName>
        <fullName evidence="2">Tetratricopeptide repeat protein</fullName>
    </submittedName>
</protein>
<feature type="compositionally biased region" description="Low complexity" evidence="1">
    <location>
        <begin position="651"/>
        <end position="676"/>
    </location>
</feature>
<dbReference type="AlphaFoldDB" id="A0A430HNG5"/>
<name>A0A430HNG5_9BURK</name>
<evidence type="ECO:0000313" key="2">
    <source>
        <dbReference type="EMBL" id="RSZ59065.1"/>
    </source>
</evidence>
<dbReference type="Proteomes" id="UP000278085">
    <property type="component" value="Unassembled WGS sequence"/>
</dbReference>
<dbReference type="SUPFAM" id="SSF48452">
    <property type="entry name" value="TPR-like"/>
    <property type="match status" value="3"/>
</dbReference>
<sequence>MEIQRLTLPPRSGPGDVTTFYSFESASARSVALSTMAVLLAGRQDATVPVLMIDFDTVSPGLHHAFGLAGERPGLLEYFQACREQLRLLGRGHPVRRSQDADEQDDNALARQVLDAVDWEPFVERVDLSRPLYLMRAGSFDDSYGERADRFDWDGLFQLCPALFRCFAEFMTQRFAHVLVDARSGRSAEVSICTALLPRRLVALFTPSRRSLDGLAGVVTRAIDYRCSHEAEQRPLMVYPLPAAIDSADSARRLLWRRGDPHKALAGYQSVIEQLLRQCYGVARVSLDSYFDEIQLPQLHALADAGPPAHGGERDADRFSLARTFDTLLDWFLGNYFPWQSHAEVRLAAAIGAARARLGGGPDLALSLPLARDLHQLGLLYRCAGRAADAIACLEESIHLRQRLLGDDHADTRAGRAQLATLLGQDGRLAEAEFLQELLLDDCARLLGPEHPDTLAARAALAATLARRGDFGRALALHEQTIDASERLYGAAHMHTLDRLAEQARTLARHGELSRARMVYERVLDGRERLLGAEHEQSLRCAQDLSTLLRELGDLGNARKLQEGVLAARERHAGPDHPATMQARELLAEIMAAQSDLAGVREMLELVARSRERSLGAGHPDTLSSQLRLASTLSEQGDLDAARRLRQKLAGADPDPAGARQGPAAATAAPRQPAEAGHGGARQFAPPGTPGAARLDGGARPTSILDAPPDSGGTDTLSHKLAQLQELIDGCSEREARALADSLRKAVLRRHVPQPLRKRGMALIRQVYMRHNDKDALLALAQDEVSFLQEALNDAVGGRPVSAQ</sequence>
<accession>A0A430HNG5</accession>
<evidence type="ECO:0000256" key="1">
    <source>
        <dbReference type="SAM" id="MobiDB-lite"/>
    </source>
</evidence>